<dbReference type="CTD" id="9947100"/>
<dbReference type="RefSeq" id="XP_020301831.1">
    <property type="nucleotide sequence ID" value="XM_020447989.1"/>
</dbReference>
<feature type="transmembrane region" description="Helical" evidence="1">
    <location>
        <begin position="30"/>
        <end position="50"/>
    </location>
</feature>
<dbReference type="EMBL" id="JH712070">
    <property type="protein sequence ID" value="EFO18836.2"/>
    <property type="molecule type" value="Genomic_DNA"/>
</dbReference>
<proteinExistence type="predicted"/>
<dbReference type="AlphaFoldDB" id="A0A1S0TRG0"/>
<accession>A0A1S0TRG0</accession>
<sequence>MDGCTAGALGLLLVAYVLHSHSHGTKGYAPTFLLMALSYAIFNLSAWSGITNETTYFITSTSTKKPEIITTRSVQKHQKIITSKSMQTSLAFTTGKEISNYVTNSSLPNTQVMKTDKKEVQMDGLNIFETSEKVNALPSLLLGKISSEMFITV</sequence>
<keyword evidence="1" id="KW-0472">Membrane</keyword>
<gene>
    <name evidence="2" type="ORF">LOAG_09660</name>
</gene>
<dbReference type="InParanoid" id="A0A1S0TRG0"/>
<evidence type="ECO:0000313" key="2">
    <source>
        <dbReference type="EMBL" id="EFO18836.2"/>
    </source>
</evidence>
<protein>
    <submittedName>
        <fullName evidence="2">Uncharacterized protein</fullName>
    </submittedName>
</protein>
<organism evidence="2">
    <name type="scientific">Loa loa</name>
    <name type="common">Eye worm</name>
    <name type="synonym">Filaria loa</name>
    <dbReference type="NCBI Taxonomy" id="7209"/>
    <lineage>
        <taxon>Eukaryota</taxon>
        <taxon>Metazoa</taxon>
        <taxon>Ecdysozoa</taxon>
        <taxon>Nematoda</taxon>
        <taxon>Chromadorea</taxon>
        <taxon>Rhabditida</taxon>
        <taxon>Spirurina</taxon>
        <taxon>Spiruromorpha</taxon>
        <taxon>Filarioidea</taxon>
        <taxon>Onchocercidae</taxon>
        <taxon>Loa</taxon>
    </lineage>
</organism>
<dbReference type="OMA" id="FIRINTT"/>
<reference evidence="2" key="1">
    <citation type="submission" date="2012-04" db="EMBL/GenBank/DDBJ databases">
        <title>The Genome Sequence of Loa loa.</title>
        <authorList>
            <consortium name="The Broad Institute Genome Sequencing Platform"/>
            <consortium name="Broad Institute Genome Sequencing Center for Infectious Disease"/>
            <person name="Nutman T.B."/>
            <person name="Fink D.L."/>
            <person name="Russ C."/>
            <person name="Young S."/>
            <person name="Zeng Q."/>
            <person name="Gargeya S."/>
            <person name="Alvarado L."/>
            <person name="Berlin A."/>
            <person name="Chapman S.B."/>
            <person name="Chen Z."/>
            <person name="Freedman E."/>
            <person name="Gellesch M."/>
            <person name="Goldberg J."/>
            <person name="Griggs A."/>
            <person name="Gujja S."/>
            <person name="Heilman E.R."/>
            <person name="Heiman D."/>
            <person name="Howarth C."/>
            <person name="Mehta T."/>
            <person name="Neiman D."/>
            <person name="Pearson M."/>
            <person name="Roberts A."/>
            <person name="Saif S."/>
            <person name="Shea T."/>
            <person name="Shenoy N."/>
            <person name="Sisk P."/>
            <person name="Stolte C."/>
            <person name="Sykes S."/>
            <person name="White J."/>
            <person name="Yandava C."/>
            <person name="Haas B."/>
            <person name="Henn M.R."/>
            <person name="Nusbaum C."/>
            <person name="Birren B."/>
        </authorList>
    </citation>
    <scope>NUCLEOTIDE SEQUENCE [LARGE SCALE GENOMIC DNA]</scope>
</reference>
<keyword evidence="1" id="KW-0812">Transmembrane</keyword>
<keyword evidence="1" id="KW-1133">Transmembrane helix</keyword>
<dbReference type="OrthoDB" id="10625423at2759"/>
<dbReference type="GeneID" id="9947100"/>
<dbReference type="KEGG" id="loa:LOAG_09660"/>
<name>A0A1S0TRG0_LOALO</name>
<evidence type="ECO:0000256" key="1">
    <source>
        <dbReference type="SAM" id="Phobius"/>
    </source>
</evidence>